<evidence type="ECO:0000313" key="1">
    <source>
        <dbReference type="EMBL" id="KAG4305867.1"/>
    </source>
</evidence>
<gene>
    <name evidence="1" type="ORF">PORY_000777</name>
</gene>
<organism evidence="1 2">
    <name type="scientific">Pneumocystis oryctolagi</name>
    <dbReference type="NCBI Taxonomy" id="42067"/>
    <lineage>
        <taxon>Eukaryota</taxon>
        <taxon>Fungi</taxon>
        <taxon>Dikarya</taxon>
        <taxon>Ascomycota</taxon>
        <taxon>Taphrinomycotina</taxon>
        <taxon>Pneumocystomycetes</taxon>
        <taxon>Pneumocystaceae</taxon>
        <taxon>Pneumocystis</taxon>
    </lineage>
</organism>
<accession>A0ACB7CDM1</accession>
<comment type="caution">
    <text evidence="1">The sequence shown here is derived from an EMBL/GenBank/DDBJ whole genome shotgun (WGS) entry which is preliminary data.</text>
</comment>
<dbReference type="Proteomes" id="UP000768646">
    <property type="component" value="Unassembled WGS sequence"/>
</dbReference>
<dbReference type="EMBL" id="JABTEG010000002">
    <property type="protein sequence ID" value="KAG4305867.1"/>
    <property type="molecule type" value="Genomic_DNA"/>
</dbReference>
<proteinExistence type="predicted"/>
<protein>
    <submittedName>
        <fullName evidence="1">Uncharacterized protein</fullName>
    </submittedName>
</protein>
<sequence>MPTFLTRLPQMGKEIADLHTMSKHSSTVLRETSSWPRLLQKTSSMSAITSLSVSAATENATTLSRSLHGLKFPQEPNMFISSIGHQRSFSLNTEAERVSKNLARNIESFDDLSLYQPSDTDLMHFSELHHDRDSSEFFDSQENHYEVNGHNEPLSPKEIMYGCCPIIPTSVKDEVSKTIDSVYTDSSDISSHTCAELGSGLKSKFFRNRSLSMGIQQFITREGIIKLKERYIYRNTHHGFRKKDIGSGATATVQVVSLKPGCHSSIESTGGDSGLFAVKTFRKKSRSERKEDYLKKLASEWTIQRRVNHPNVVRAVDLCLDDHALSADSWCEIMEFCAAGDLHSLIKSMVDWTAEPEPKEMAPNLRNCLFKQLLRGIYYLHSEGIAHRDIKPENLLLNYNGTLKITDFGTSDVLFNKNSPEGEKNIKKCRGICGSGAYIAPEVFIQKEYDGFKVDIWSCAIVYFCLTWGGTLFVKAVPGDKHYDNYLDAFKKFRAKFINSSDSLSHSNFTSQQANNDSSTLPLSASIPSLSNFTDMSPLHSPIHNANGIKDEKLPAYAPFKHWKASAQHTIYRMLNPDPDERLSAEEVLNSKFVQRIECCALDKGQGVDFHGKVDVSNKDCFKQMEARVKHDHIPLDLLRKLKSHHVSK</sequence>
<name>A0ACB7CDM1_9ASCO</name>
<reference evidence="1 2" key="1">
    <citation type="journal article" date="2021" name="Commun. Biol.">
        <title>Genomic insights into the host specific adaptation of the Pneumocystis genus.</title>
        <authorList>
            <person name="Cisse O.H."/>
            <person name="Ma L."/>
            <person name="Dekker J.P."/>
            <person name="Khil P.P."/>
            <person name="Youn J.-H."/>
            <person name="Brenchley J.M."/>
            <person name="Blair R."/>
            <person name="Pahar B."/>
            <person name="Chabe M."/>
            <person name="Van Rompay K.K.A."/>
            <person name="Keesler R."/>
            <person name="Sukura A."/>
            <person name="Hirsch V."/>
            <person name="Kutty G."/>
            <person name="Liu Y."/>
            <person name="Peng L."/>
            <person name="Chen J."/>
            <person name="Song J."/>
            <person name="Weissenbacher-Lang C."/>
            <person name="Xu J."/>
            <person name="Upham N.S."/>
            <person name="Stajich J.E."/>
            <person name="Cuomo C.A."/>
            <person name="Cushion M.T."/>
            <person name="Kovacs J.A."/>
        </authorList>
    </citation>
    <scope>NUCLEOTIDE SEQUENCE [LARGE SCALE GENOMIC DNA]</scope>
    <source>
        <strain evidence="1 2">RABM</strain>
    </source>
</reference>
<keyword evidence="2" id="KW-1185">Reference proteome</keyword>
<evidence type="ECO:0000313" key="2">
    <source>
        <dbReference type="Proteomes" id="UP000768646"/>
    </source>
</evidence>